<comment type="caution">
    <text evidence="1">The sequence shown here is derived from an EMBL/GenBank/DDBJ whole genome shotgun (WGS) entry which is preliminary data.</text>
</comment>
<accession>A0ABR2JQ21</accession>
<evidence type="ECO:0000313" key="1">
    <source>
        <dbReference type="EMBL" id="KAK8880979.1"/>
    </source>
</evidence>
<evidence type="ECO:0000313" key="2">
    <source>
        <dbReference type="Proteomes" id="UP001470230"/>
    </source>
</evidence>
<name>A0ABR2JQ21_9EUKA</name>
<protein>
    <submittedName>
        <fullName evidence="1">Uncharacterized protein</fullName>
    </submittedName>
</protein>
<reference evidence="1 2" key="1">
    <citation type="submission" date="2024-04" db="EMBL/GenBank/DDBJ databases">
        <title>Tritrichomonas musculus Genome.</title>
        <authorList>
            <person name="Alves-Ferreira E."/>
            <person name="Grigg M."/>
            <person name="Lorenzi H."/>
            <person name="Galac M."/>
        </authorList>
    </citation>
    <scope>NUCLEOTIDE SEQUENCE [LARGE SCALE GENOMIC DNA]</scope>
    <source>
        <strain evidence="1 2">EAF2021</strain>
    </source>
</reference>
<dbReference type="Proteomes" id="UP001470230">
    <property type="component" value="Unassembled WGS sequence"/>
</dbReference>
<proteinExistence type="predicted"/>
<keyword evidence="2" id="KW-1185">Reference proteome</keyword>
<gene>
    <name evidence="1" type="ORF">M9Y10_003687</name>
</gene>
<organism evidence="1 2">
    <name type="scientific">Tritrichomonas musculus</name>
    <dbReference type="NCBI Taxonomy" id="1915356"/>
    <lineage>
        <taxon>Eukaryota</taxon>
        <taxon>Metamonada</taxon>
        <taxon>Parabasalia</taxon>
        <taxon>Tritrichomonadida</taxon>
        <taxon>Tritrichomonadidae</taxon>
        <taxon>Tritrichomonas</taxon>
    </lineage>
</organism>
<dbReference type="EMBL" id="JAPFFF010000010">
    <property type="protein sequence ID" value="KAK8880979.1"/>
    <property type="molecule type" value="Genomic_DNA"/>
</dbReference>
<sequence>MLKFSLAQQFGSIARGLHFNFTCYQNNENCAKHKTNLTIADEFLSSNFNDNNFIINYDKNKYEIERVDTLNTIKTEEESYVYKPKTDKPVINGIDSLTFTPNESLN</sequence>